<dbReference type="STRING" id="401625.A0A0P1BQX9"/>
<dbReference type="InterPro" id="IPR024500">
    <property type="entry name" value="DUF3074"/>
</dbReference>
<protein>
    <submittedName>
        <fullName evidence="3">START-like domain</fullName>
    </submittedName>
</protein>
<feature type="domain" description="DUF3074" evidence="2">
    <location>
        <begin position="82"/>
        <end position="273"/>
    </location>
</feature>
<name>A0A0P1BQX9_9BASI</name>
<dbReference type="InterPro" id="IPR023393">
    <property type="entry name" value="START-like_dom_sf"/>
</dbReference>
<evidence type="ECO:0000313" key="3">
    <source>
        <dbReference type="EMBL" id="CEH19331.1"/>
    </source>
</evidence>
<evidence type="ECO:0000256" key="1">
    <source>
        <dbReference type="SAM" id="MobiDB-lite"/>
    </source>
</evidence>
<feature type="region of interest" description="Disordered" evidence="1">
    <location>
        <begin position="281"/>
        <end position="367"/>
    </location>
</feature>
<reference evidence="3 4" key="1">
    <citation type="submission" date="2014-09" db="EMBL/GenBank/DDBJ databases">
        <authorList>
            <person name="Magalhaes I.L.F."/>
            <person name="Oliveira U."/>
            <person name="Santos F.R."/>
            <person name="Vidigal T.H.D.A."/>
            <person name="Brescovit A.D."/>
            <person name="Santos A.J."/>
        </authorList>
    </citation>
    <scope>NUCLEOTIDE SEQUENCE [LARGE SCALE GENOMIC DNA]</scope>
</reference>
<dbReference type="Pfam" id="PF11274">
    <property type="entry name" value="DUF3074"/>
    <property type="match status" value="1"/>
</dbReference>
<dbReference type="Gene3D" id="3.30.530.20">
    <property type="match status" value="1"/>
</dbReference>
<proteinExistence type="predicted"/>
<feature type="compositionally biased region" description="Low complexity" evidence="1">
    <location>
        <begin position="314"/>
        <end position="340"/>
    </location>
</feature>
<evidence type="ECO:0000313" key="4">
    <source>
        <dbReference type="Proteomes" id="UP000054845"/>
    </source>
</evidence>
<evidence type="ECO:0000259" key="2">
    <source>
        <dbReference type="Pfam" id="PF11274"/>
    </source>
</evidence>
<dbReference type="EMBL" id="CCYA01000389">
    <property type="protein sequence ID" value="CEH19331.1"/>
    <property type="molecule type" value="Genomic_DNA"/>
</dbReference>
<dbReference type="AlphaFoldDB" id="A0A0P1BQX9"/>
<accession>A0A0P1BQX9</accession>
<dbReference type="PANTHER" id="PTHR40370">
    <property type="entry name" value="EXPRESSED PROTEIN"/>
    <property type="match status" value="1"/>
</dbReference>
<dbReference type="PANTHER" id="PTHR40370:SF1">
    <property type="entry name" value="DUF3074 DOMAIN-CONTAINING PROTEIN"/>
    <property type="match status" value="1"/>
</dbReference>
<dbReference type="SUPFAM" id="SSF55961">
    <property type="entry name" value="Bet v1-like"/>
    <property type="match status" value="1"/>
</dbReference>
<keyword evidence="4" id="KW-1185">Reference proteome</keyword>
<organism evidence="3 4">
    <name type="scientific">Ceraceosorus bombacis</name>
    <dbReference type="NCBI Taxonomy" id="401625"/>
    <lineage>
        <taxon>Eukaryota</taxon>
        <taxon>Fungi</taxon>
        <taxon>Dikarya</taxon>
        <taxon>Basidiomycota</taxon>
        <taxon>Ustilaginomycotina</taxon>
        <taxon>Exobasidiomycetes</taxon>
        <taxon>Ceraceosorales</taxon>
        <taxon>Ceraceosoraceae</taxon>
        <taxon>Ceraceosorus</taxon>
    </lineage>
</organism>
<dbReference type="Proteomes" id="UP000054845">
    <property type="component" value="Unassembled WGS sequence"/>
</dbReference>
<dbReference type="OrthoDB" id="6423603at2759"/>
<sequence length="367" mass="38964">MTTPSSDATYPFEAAPVPISTLTDGTGSISQDAISAYVKQAFAMIRASHGWAKGKVIKTEVAPVQSFKGNSVHKGRLAKCGWHGRHSVHPPSEAKGLTWDDFKAGLLIDHPQQETEYISEMTAANQIDELKKGVAEVWNNTYNLPSLTSNRDFLELLITLELPLHPTPYSEAHEALVLQQLRGESLPASEPQSLRSFIVIQQPVSHDKCPHRSSEGYVRAYYASVEAISETRAGATDWRMFLQSDASGRIPLMFQEMAMPSKTAPDVPCFINWKSSKKAADKEEAQKPVPAVAEPTGADTQGAASAAPIDSQHATGSSAAADASAPAPAAGGGAKTTTTDEPAVAEPRVGAGDTPAAPAPRDAEQGA</sequence>